<evidence type="ECO:0000256" key="1">
    <source>
        <dbReference type="SAM" id="MobiDB-lite"/>
    </source>
</evidence>
<accession>A0A917UAS5</accession>
<evidence type="ECO:0000313" key="3">
    <source>
        <dbReference type="Proteomes" id="UP000642070"/>
    </source>
</evidence>
<proteinExistence type="predicted"/>
<feature type="region of interest" description="Disordered" evidence="1">
    <location>
        <begin position="40"/>
        <end position="64"/>
    </location>
</feature>
<name>A0A917UAS5_9ACTN</name>
<dbReference type="Proteomes" id="UP000642070">
    <property type="component" value="Unassembled WGS sequence"/>
</dbReference>
<keyword evidence="3" id="KW-1185">Reference proteome</keyword>
<evidence type="ECO:0000313" key="2">
    <source>
        <dbReference type="EMBL" id="GGM71494.1"/>
    </source>
</evidence>
<gene>
    <name evidence="2" type="ORF">GCM10007977_086690</name>
</gene>
<reference evidence="2" key="1">
    <citation type="journal article" date="2014" name="Int. J. Syst. Evol. Microbiol.">
        <title>Complete genome sequence of Corynebacterium casei LMG S-19264T (=DSM 44701T), isolated from a smear-ripened cheese.</title>
        <authorList>
            <consortium name="US DOE Joint Genome Institute (JGI-PGF)"/>
            <person name="Walter F."/>
            <person name="Albersmeier A."/>
            <person name="Kalinowski J."/>
            <person name="Ruckert C."/>
        </authorList>
    </citation>
    <scope>NUCLEOTIDE SEQUENCE</scope>
    <source>
        <strain evidence="2">JCM 19831</strain>
    </source>
</reference>
<reference evidence="2" key="2">
    <citation type="submission" date="2020-09" db="EMBL/GenBank/DDBJ databases">
        <authorList>
            <person name="Sun Q."/>
            <person name="Ohkuma M."/>
        </authorList>
    </citation>
    <scope>NUCLEOTIDE SEQUENCE</scope>
    <source>
        <strain evidence="2">JCM 19831</strain>
    </source>
</reference>
<dbReference type="AlphaFoldDB" id="A0A917UAS5"/>
<organism evidence="2 3">
    <name type="scientific">Dactylosporangium sucinum</name>
    <dbReference type="NCBI Taxonomy" id="1424081"/>
    <lineage>
        <taxon>Bacteria</taxon>
        <taxon>Bacillati</taxon>
        <taxon>Actinomycetota</taxon>
        <taxon>Actinomycetes</taxon>
        <taxon>Micromonosporales</taxon>
        <taxon>Micromonosporaceae</taxon>
        <taxon>Dactylosporangium</taxon>
    </lineage>
</organism>
<protein>
    <submittedName>
        <fullName evidence="2">Uncharacterized protein</fullName>
    </submittedName>
</protein>
<sequence>MLGEVAGDEPRHVDEVGALRGLSRAGMDGHTAYVAMPGTARRQDGYIGPAPGSPGRRSTAMIGA</sequence>
<dbReference type="EMBL" id="BMPI01000063">
    <property type="protein sequence ID" value="GGM71494.1"/>
    <property type="molecule type" value="Genomic_DNA"/>
</dbReference>
<comment type="caution">
    <text evidence="2">The sequence shown here is derived from an EMBL/GenBank/DDBJ whole genome shotgun (WGS) entry which is preliminary data.</text>
</comment>